<dbReference type="EC" id="2.4.1.-" evidence="12"/>
<feature type="transmembrane region" description="Helical" evidence="9">
    <location>
        <begin position="106"/>
        <end position="127"/>
    </location>
</feature>
<dbReference type="GO" id="GO:0016763">
    <property type="term" value="F:pentosyltransferase activity"/>
    <property type="evidence" value="ECO:0007669"/>
    <property type="project" value="TreeGrafter"/>
</dbReference>
<comment type="subcellular location">
    <subcellularLocation>
        <location evidence="1">Cell membrane</location>
        <topology evidence="1">Multi-pass membrane protein</topology>
    </subcellularLocation>
</comment>
<evidence type="ECO:0000259" key="10">
    <source>
        <dbReference type="Pfam" id="PF13231"/>
    </source>
</evidence>
<evidence type="ECO:0000313" key="11">
    <source>
        <dbReference type="EMBL" id="CDR11500.1"/>
    </source>
</evidence>
<evidence type="ECO:0000313" key="13">
    <source>
        <dbReference type="Proteomes" id="UP000756710"/>
    </source>
</evidence>
<evidence type="ECO:0000256" key="1">
    <source>
        <dbReference type="ARBA" id="ARBA00004651"/>
    </source>
</evidence>
<feature type="transmembrane region" description="Helical" evidence="9">
    <location>
        <begin position="292"/>
        <end position="312"/>
    </location>
</feature>
<keyword evidence="6 9" id="KW-1133">Transmembrane helix</keyword>
<keyword evidence="2" id="KW-1003">Cell membrane</keyword>
<keyword evidence="13" id="KW-1185">Reference proteome</keyword>
<evidence type="ECO:0000256" key="8">
    <source>
        <dbReference type="SAM" id="MobiDB-lite"/>
    </source>
</evidence>
<feature type="domain" description="Glycosyltransferase RgtA/B/C/D-like" evidence="10">
    <location>
        <begin position="92"/>
        <end position="242"/>
    </location>
</feature>
<keyword evidence="5 9" id="KW-0812">Transmembrane</keyword>
<dbReference type="EMBL" id="JAGGLR010000001">
    <property type="protein sequence ID" value="MBP2059218.1"/>
    <property type="molecule type" value="Genomic_DNA"/>
</dbReference>
<dbReference type="PANTHER" id="PTHR33908:SF3">
    <property type="entry name" value="UNDECAPRENYL PHOSPHATE-ALPHA-4-AMINO-4-DEOXY-L-ARABINOSE ARABINOSYL TRANSFERASE"/>
    <property type="match status" value="1"/>
</dbReference>
<organism evidence="11">
    <name type="scientific">Streptomyces iranensis</name>
    <dbReference type="NCBI Taxonomy" id="576784"/>
    <lineage>
        <taxon>Bacteria</taxon>
        <taxon>Bacillati</taxon>
        <taxon>Actinomycetota</taxon>
        <taxon>Actinomycetes</taxon>
        <taxon>Kitasatosporales</taxon>
        <taxon>Streptomycetaceae</taxon>
        <taxon>Streptomyces</taxon>
        <taxon>Streptomyces violaceusniger group</taxon>
    </lineage>
</organism>
<feature type="transmembrane region" description="Helical" evidence="9">
    <location>
        <begin position="136"/>
        <end position="154"/>
    </location>
</feature>
<feature type="transmembrane region" description="Helical" evidence="9">
    <location>
        <begin position="74"/>
        <end position="94"/>
    </location>
</feature>
<dbReference type="Proteomes" id="UP000756710">
    <property type="component" value="Unassembled WGS sequence"/>
</dbReference>
<gene>
    <name evidence="12" type="ORF">J2Z30_000214</name>
    <name evidence="11" type="ORF">SIRAN7328</name>
</gene>
<feature type="region of interest" description="Disordered" evidence="8">
    <location>
        <begin position="1"/>
        <end position="33"/>
    </location>
</feature>
<keyword evidence="4 12" id="KW-0808">Transferase</keyword>
<dbReference type="AlphaFoldDB" id="A0A061A609"/>
<dbReference type="InterPro" id="IPR038731">
    <property type="entry name" value="RgtA/B/C-like"/>
</dbReference>
<feature type="transmembrane region" description="Helical" evidence="9">
    <location>
        <begin position="346"/>
        <end position="364"/>
    </location>
</feature>
<feature type="transmembrane region" description="Helical" evidence="9">
    <location>
        <begin position="160"/>
        <end position="179"/>
    </location>
</feature>
<dbReference type="RefSeq" id="WP_044577056.1">
    <property type="nucleotide sequence ID" value="NZ_BAABDR010000060.1"/>
</dbReference>
<dbReference type="Pfam" id="PF13231">
    <property type="entry name" value="PMT_2"/>
    <property type="match status" value="1"/>
</dbReference>
<feature type="transmembrane region" description="Helical" evidence="9">
    <location>
        <begin position="318"/>
        <end position="334"/>
    </location>
</feature>
<evidence type="ECO:0000256" key="4">
    <source>
        <dbReference type="ARBA" id="ARBA00022679"/>
    </source>
</evidence>
<dbReference type="InterPro" id="IPR050297">
    <property type="entry name" value="LipidA_mod_glycosyltrf_83"/>
</dbReference>
<keyword evidence="3 12" id="KW-0328">Glycosyltransferase</keyword>
<evidence type="ECO:0000256" key="6">
    <source>
        <dbReference type="ARBA" id="ARBA00022989"/>
    </source>
</evidence>
<dbReference type="PANTHER" id="PTHR33908">
    <property type="entry name" value="MANNOSYLTRANSFERASE YKCB-RELATED"/>
    <property type="match status" value="1"/>
</dbReference>
<reference evidence="12 13" key="2">
    <citation type="submission" date="2021-03" db="EMBL/GenBank/DDBJ databases">
        <title>Genomic Encyclopedia of Type Strains, Phase IV (KMG-IV): sequencing the most valuable type-strain genomes for metagenomic binning, comparative biology and taxonomic classification.</title>
        <authorList>
            <person name="Goeker M."/>
        </authorList>
    </citation>
    <scope>NUCLEOTIDE SEQUENCE [LARGE SCALE GENOMIC DNA]</scope>
    <source>
        <strain evidence="12 13">DSM 41954</strain>
    </source>
</reference>
<evidence type="ECO:0000256" key="7">
    <source>
        <dbReference type="ARBA" id="ARBA00023136"/>
    </source>
</evidence>
<sequence>MSISPALDTAGASPRAHRASPEPPASRPAGRTGRAAVGLAPAGLALALGLWGIRRENSMWRDESTTYQVAHRGVADIWHLLGQADVVHGLYYLLMHGVFALWDGGLVALRLPSVLAMAAAAAGVGLLGQRLAGTRAGLAAGLVFPLFPVVQRYAQEGRSYALVCAVVVWATHLLLSAVARPRKRTWTGYAVVAALACLLHEFAILAVAAHGVALYRARVPAALGWAWGQAAAAAGFVLAPLVIVSQQQVALVGWISPPGTSQLLGFGVPALAGVLCARAPGPARGPIALGDLALPLLILPPAVLIAVSYLHPLYVDRYVIYVYVGLALLVGARLERLLRTSPAPRTAAAALAVVAAAALLPYSAQLRTPQSRIDDTMAAARAVRELSRPGDGVLFMPARRREPIMSSPGDFRGLEELALAERPVPSGTLHGIELPAPRIRIRMLTARRIVTVNDSPGQPLDDTPQENVKRGVLKKYFQRCAVRDVTGMRIVLYGRPGSC</sequence>
<dbReference type="HOGENOM" id="CLU_024191_1_0_11"/>
<accession>A0A061A609</accession>
<protein>
    <submittedName>
        <fullName evidence="11">Integral membrane protein</fullName>
    </submittedName>
    <submittedName>
        <fullName evidence="12">Mannosyltransferase</fullName>
        <ecNumber evidence="12">2.4.1.-</ecNumber>
    </submittedName>
</protein>
<dbReference type="GO" id="GO:0009103">
    <property type="term" value="P:lipopolysaccharide biosynthetic process"/>
    <property type="evidence" value="ECO:0007669"/>
    <property type="project" value="UniProtKB-ARBA"/>
</dbReference>
<dbReference type="EMBL" id="LK022848">
    <property type="protein sequence ID" value="CDR11500.1"/>
    <property type="molecule type" value="Genomic_DNA"/>
</dbReference>
<reference evidence="11" key="1">
    <citation type="submission" date="2014-05" db="EMBL/GenBank/DDBJ databases">
        <authorList>
            <person name="Horn Fabian"/>
        </authorList>
    </citation>
    <scope>NUCLEOTIDE SEQUENCE</scope>
</reference>
<dbReference type="GO" id="GO:0010041">
    <property type="term" value="P:response to iron(III) ion"/>
    <property type="evidence" value="ECO:0007669"/>
    <property type="project" value="TreeGrafter"/>
</dbReference>
<evidence type="ECO:0000256" key="3">
    <source>
        <dbReference type="ARBA" id="ARBA00022676"/>
    </source>
</evidence>
<evidence type="ECO:0000313" key="12">
    <source>
        <dbReference type="EMBL" id="MBP2059218.1"/>
    </source>
</evidence>
<evidence type="ECO:0000256" key="2">
    <source>
        <dbReference type="ARBA" id="ARBA00022475"/>
    </source>
</evidence>
<proteinExistence type="predicted"/>
<feature type="transmembrane region" description="Helical" evidence="9">
    <location>
        <begin position="186"/>
        <end position="213"/>
    </location>
</feature>
<feature type="transmembrane region" description="Helical" evidence="9">
    <location>
        <begin position="225"/>
        <end position="244"/>
    </location>
</feature>
<name>A0A061A609_9ACTN</name>
<keyword evidence="7 9" id="KW-0472">Membrane</keyword>
<evidence type="ECO:0000256" key="5">
    <source>
        <dbReference type="ARBA" id="ARBA00022692"/>
    </source>
</evidence>
<feature type="transmembrane region" description="Helical" evidence="9">
    <location>
        <begin position="35"/>
        <end position="53"/>
    </location>
</feature>
<evidence type="ECO:0000256" key="9">
    <source>
        <dbReference type="SAM" id="Phobius"/>
    </source>
</evidence>
<dbReference type="GO" id="GO:0005886">
    <property type="term" value="C:plasma membrane"/>
    <property type="evidence" value="ECO:0007669"/>
    <property type="project" value="UniProtKB-SubCell"/>
</dbReference>